<evidence type="ECO:0000256" key="3">
    <source>
        <dbReference type="ARBA" id="ARBA00002728"/>
    </source>
</evidence>
<protein>
    <recommendedName>
        <fullName evidence="7 17">Phosphoenolpyruvate-protein phosphotransferase</fullName>
        <ecNumber evidence="6 17">2.7.3.9</ecNumber>
    </recommendedName>
    <alternativeName>
        <fullName evidence="16 17">Phosphotransferase system, enzyme I</fullName>
    </alternativeName>
</protein>
<evidence type="ECO:0000313" key="26">
    <source>
        <dbReference type="Proteomes" id="UP000198582"/>
    </source>
</evidence>
<evidence type="ECO:0000259" key="24">
    <source>
        <dbReference type="Pfam" id="PF05524"/>
    </source>
</evidence>
<organism evidence="25 26">
    <name type="scientific">Amycolatopsis saalfeldensis</name>
    <dbReference type="NCBI Taxonomy" id="394193"/>
    <lineage>
        <taxon>Bacteria</taxon>
        <taxon>Bacillati</taxon>
        <taxon>Actinomycetota</taxon>
        <taxon>Actinomycetes</taxon>
        <taxon>Pseudonocardiales</taxon>
        <taxon>Pseudonocardiaceae</taxon>
        <taxon>Amycolatopsis</taxon>
    </lineage>
</organism>
<keyword evidence="9 17" id="KW-0963">Cytoplasm</keyword>
<sequence>MSETLTGTAASGQPAATTESAGVTVTNNPAVSSLTGVAVSPGRASGPVVRVAEPLGEPASTPAPADPVAEAARIEPAAAVVAARLEAQAETAEGEAATILITTAAMAADPALATQAQQLVTAQNLPAARAVYQAAEGFAEALAAAGGYMAERVRDVRDVRDRLVAELLGIAPPGVPELTSPSVLVARDLAPADTAGLDPAKVLALVTEEGGPTSHTAILARALGIPAVVAVRGLLALDAPALTVDGDTGLVEVADPEAPVVTAVAAGPAEWNGTGATADGHVVKVYGNVGSPADAQAAADAGAEGVGLFRTEFCYLDASAEPTVDEQRQAYTAVLSPFRGKPVIVRTLDAGADKPLAFLSPEAEPNPALGVRGLRIAFDRPEVLDRQLAAIAGAAEDSGAVVSVMAPMVATADEAAWFAERARAAGLDRAGVMIEIPAAALSAREILDAVDFVSVGTNDLAQYTFAADRQLGAVAKLNDPWQPALLRLLKLIGDAATATGKPAGVCGEAAGDPRLALVLAGLGLTSVSMNAPAIRSVGASLASVTLDDARSLAAAALSTGTPADARAVVAAALK</sequence>
<dbReference type="Gene3D" id="3.20.20.60">
    <property type="entry name" value="Phosphoenolpyruvate-binding domains"/>
    <property type="match status" value="1"/>
</dbReference>
<dbReference type="InterPro" id="IPR050499">
    <property type="entry name" value="PEP-utilizing_PTS_enzyme"/>
</dbReference>
<dbReference type="InterPro" id="IPR040442">
    <property type="entry name" value="Pyrv_kinase-like_dom_sf"/>
</dbReference>
<evidence type="ECO:0000256" key="8">
    <source>
        <dbReference type="ARBA" id="ARBA00022448"/>
    </source>
</evidence>
<dbReference type="InterPro" id="IPR006318">
    <property type="entry name" value="PTS_EI-like"/>
</dbReference>
<evidence type="ECO:0000256" key="16">
    <source>
        <dbReference type="ARBA" id="ARBA00033235"/>
    </source>
</evidence>
<feature type="active site" description="Proton donor" evidence="18">
    <location>
        <position position="506"/>
    </location>
</feature>
<dbReference type="NCBIfam" id="TIGR01417">
    <property type="entry name" value="PTS_I_fam"/>
    <property type="match status" value="1"/>
</dbReference>
<evidence type="ECO:0000256" key="14">
    <source>
        <dbReference type="ARBA" id="ARBA00022777"/>
    </source>
</evidence>
<feature type="region of interest" description="Disordered" evidence="21">
    <location>
        <begin position="1"/>
        <end position="24"/>
    </location>
</feature>
<evidence type="ECO:0000313" key="25">
    <source>
        <dbReference type="EMBL" id="SEP51996.1"/>
    </source>
</evidence>
<evidence type="ECO:0000256" key="12">
    <source>
        <dbReference type="ARBA" id="ARBA00022683"/>
    </source>
</evidence>
<feature type="active site" description="Tele-phosphohistidine intermediate" evidence="18">
    <location>
        <position position="215"/>
    </location>
</feature>
<dbReference type="PROSITE" id="PS00742">
    <property type="entry name" value="PEP_ENZYMES_2"/>
    <property type="match status" value="1"/>
</dbReference>
<dbReference type="GO" id="GO:0009401">
    <property type="term" value="P:phosphoenolpyruvate-dependent sugar phosphotransferase system"/>
    <property type="evidence" value="ECO:0007669"/>
    <property type="project" value="UniProtKB-KW"/>
</dbReference>
<evidence type="ECO:0000256" key="7">
    <source>
        <dbReference type="ARBA" id="ARBA00016544"/>
    </source>
</evidence>
<feature type="binding site" evidence="19">
    <location>
        <position position="346"/>
    </location>
    <ligand>
        <name>phosphoenolpyruvate</name>
        <dbReference type="ChEBI" id="CHEBI:58702"/>
    </ligand>
</feature>
<feature type="binding site" evidence="19">
    <location>
        <position position="310"/>
    </location>
    <ligand>
        <name>phosphoenolpyruvate</name>
        <dbReference type="ChEBI" id="CHEBI:58702"/>
    </ligand>
</feature>
<evidence type="ECO:0000256" key="18">
    <source>
        <dbReference type="PIRSR" id="PIRSR000732-1"/>
    </source>
</evidence>
<feature type="domain" description="PEP-utilising enzyme mobile" evidence="22">
    <location>
        <begin position="180"/>
        <end position="249"/>
    </location>
</feature>
<feature type="binding site" evidence="20">
    <location>
        <position position="435"/>
    </location>
    <ligand>
        <name>Mg(2+)</name>
        <dbReference type="ChEBI" id="CHEBI:18420"/>
    </ligand>
</feature>
<dbReference type="Pfam" id="PF05524">
    <property type="entry name" value="PEP-utilisers_N"/>
    <property type="match status" value="1"/>
</dbReference>
<dbReference type="Gene3D" id="1.10.274.10">
    <property type="entry name" value="PtsI, HPr-binding domain"/>
    <property type="match status" value="1"/>
</dbReference>
<dbReference type="EC" id="2.7.3.9" evidence="6 17"/>
<dbReference type="AlphaFoldDB" id="A0A1H8YIL4"/>
<keyword evidence="13 17" id="KW-0479">Metal-binding</keyword>
<dbReference type="PIRSF" id="PIRSF000732">
    <property type="entry name" value="PTS_enzyme_I"/>
    <property type="match status" value="1"/>
</dbReference>
<dbReference type="GO" id="GO:0046872">
    <property type="term" value="F:metal ion binding"/>
    <property type="evidence" value="ECO:0007669"/>
    <property type="project" value="UniProtKB-KW"/>
</dbReference>
<comment type="catalytic activity">
    <reaction evidence="1 17">
        <text>L-histidyl-[protein] + phosphoenolpyruvate = N(pros)-phospho-L-histidyl-[protein] + pyruvate</text>
        <dbReference type="Rhea" id="RHEA:23880"/>
        <dbReference type="Rhea" id="RHEA-COMP:9745"/>
        <dbReference type="Rhea" id="RHEA-COMP:9746"/>
        <dbReference type="ChEBI" id="CHEBI:15361"/>
        <dbReference type="ChEBI" id="CHEBI:29979"/>
        <dbReference type="ChEBI" id="CHEBI:58702"/>
        <dbReference type="ChEBI" id="CHEBI:64837"/>
        <dbReference type="EC" id="2.7.3.9"/>
    </reaction>
</comment>
<dbReference type="InterPro" id="IPR008279">
    <property type="entry name" value="PEP-util_enz_mobile_dom"/>
</dbReference>
<keyword evidence="15 17" id="KW-0460">Magnesium</keyword>
<keyword evidence="26" id="KW-1185">Reference proteome</keyword>
<dbReference type="Proteomes" id="UP000198582">
    <property type="component" value="Unassembled WGS sequence"/>
</dbReference>
<keyword evidence="25" id="KW-0670">Pyruvate</keyword>
<accession>A0A1H8YIL4</accession>
<feature type="binding site" evidence="19">
    <location>
        <begin position="458"/>
        <end position="459"/>
    </location>
    <ligand>
        <name>phosphoenolpyruvate</name>
        <dbReference type="ChEBI" id="CHEBI:58702"/>
    </ligand>
</feature>
<dbReference type="GO" id="GO:0005737">
    <property type="term" value="C:cytoplasm"/>
    <property type="evidence" value="ECO:0007669"/>
    <property type="project" value="UniProtKB-SubCell"/>
</dbReference>
<dbReference type="OrthoDB" id="9765468at2"/>
<dbReference type="InterPro" id="IPR024692">
    <property type="entry name" value="PTS_EI"/>
</dbReference>
<dbReference type="PANTHER" id="PTHR46244:SF3">
    <property type="entry name" value="PHOSPHOENOLPYRUVATE-PROTEIN PHOSPHOTRANSFERASE"/>
    <property type="match status" value="1"/>
</dbReference>
<dbReference type="InterPro" id="IPR036637">
    <property type="entry name" value="Phosphohistidine_dom_sf"/>
</dbReference>
<dbReference type="GO" id="GO:0008965">
    <property type="term" value="F:phosphoenolpyruvate-protein phosphotransferase activity"/>
    <property type="evidence" value="ECO:0007669"/>
    <property type="project" value="UniProtKB-EC"/>
</dbReference>
<comment type="cofactor">
    <cofactor evidence="2 17 20">
        <name>Mg(2+)</name>
        <dbReference type="ChEBI" id="CHEBI:18420"/>
    </cofactor>
</comment>
<comment type="subcellular location">
    <subcellularLocation>
        <location evidence="4 17">Cytoplasm</location>
    </subcellularLocation>
</comment>
<dbReference type="PROSITE" id="PS00370">
    <property type="entry name" value="PEP_ENZYMES_PHOS_SITE"/>
    <property type="match status" value="1"/>
</dbReference>
<dbReference type="Gene3D" id="3.50.30.10">
    <property type="entry name" value="Phosphohistidine domain"/>
    <property type="match status" value="1"/>
</dbReference>
<evidence type="ECO:0000256" key="2">
    <source>
        <dbReference type="ARBA" id="ARBA00001946"/>
    </source>
</evidence>
<evidence type="ECO:0000259" key="22">
    <source>
        <dbReference type="Pfam" id="PF00391"/>
    </source>
</evidence>
<feature type="binding site" evidence="19">
    <location>
        <position position="469"/>
    </location>
    <ligand>
        <name>phosphoenolpyruvate</name>
        <dbReference type="ChEBI" id="CHEBI:58702"/>
    </ligand>
</feature>
<keyword evidence="10 17" id="KW-0762">Sugar transport</keyword>
<dbReference type="GO" id="GO:0016301">
    <property type="term" value="F:kinase activity"/>
    <property type="evidence" value="ECO:0007669"/>
    <property type="project" value="UniProtKB-KW"/>
</dbReference>
<dbReference type="InterPro" id="IPR000121">
    <property type="entry name" value="PEP_util_C"/>
</dbReference>
<dbReference type="InterPro" id="IPR036618">
    <property type="entry name" value="PtsI_HPr-bd_sf"/>
</dbReference>
<evidence type="ECO:0000256" key="9">
    <source>
        <dbReference type="ARBA" id="ARBA00022490"/>
    </source>
</evidence>
<comment type="function">
    <text evidence="3 17">General (non sugar-specific) component of the phosphoenolpyruvate-dependent sugar phosphotransferase system (sugar PTS). This major carbohydrate active-transport system catalyzes the phosphorylation of incoming sugar substrates concomitantly with their translocation across the cell membrane. Enzyme I transfers the phosphoryl group from phosphoenolpyruvate (PEP) to the phosphoryl carrier protein (HPr).</text>
</comment>
<evidence type="ECO:0000256" key="21">
    <source>
        <dbReference type="SAM" id="MobiDB-lite"/>
    </source>
</evidence>
<evidence type="ECO:0000256" key="15">
    <source>
        <dbReference type="ARBA" id="ARBA00022842"/>
    </source>
</evidence>
<comment type="similarity">
    <text evidence="5 17">Belongs to the PEP-utilizing enzyme family.</text>
</comment>
<dbReference type="SUPFAM" id="SSF47831">
    <property type="entry name" value="Enzyme I of the PEP:sugar phosphotransferase system HPr-binding (sub)domain"/>
    <property type="match status" value="1"/>
</dbReference>
<keyword evidence="14 17" id="KW-0418">Kinase</keyword>
<keyword evidence="12 17" id="KW-0598">Phosphotransferase system</keyword>
<dbReference type="EMBL" id="FOEF01000018">
    <property type="protein sequence ID" value="SEP51996.1"/>
    <property type="molecule type" value="Genomic_DNA"/>
</dbReference>
<dbReference type="PRINTS" id="PR01736">
    <property type="entry name" value="PHPHTRNFRASE"/>
</dbReference>
<dbReference type="RefSeq" id="WP_091624562.1">
    <property type="nucleotide sequence ID" value="NZ_FOEF01000018.1"/>
</dbReference>
<reference evidence="25 26" key="1">
    <citation type="submission" date="2016-10" db="EMBL/GenBank/DDBJ databases">
        <authorList>
            <person name="de Groot N.N."/>
        </authorList>
    </citation>
    <scope>NUCLEOTIDE SEQUENCE [LARGE SCALE GENOMIC DNA]</scope>
    <source>
        <strain evidence="25 26">DSM 44993</strain>
    </source>
</reference>
<dbReference type="SUPFAM" id="SSF52009">
    <property type="entry name" value="Phosphohistidine domain"/>
    <property type="match status" value="1"/>
</dbReference>
<name>A0A1H8YIL4_9PSEU</name>
<dbReference type="InterPro" id="IPR015813">
    <property type="entry name" value="Pyrv/PenolPyrv_kinase-like_dom"/>
</dbReference>
<dbReference type="STRING" id="394193.SAMN04489732_11891"/>
<dbReference type="InterPro" id="IPR023151">
    <property type="entry name" value="PEP_util_CS"/>
</dbReference>
<dbReference type="Pfam" id="PF02896">
    <property type="entry name" value="PEP-utilizers_C"/>
    <property type="match status" value="1"/>
</dbReference>
<keyword evidence="11 17" id="KW-0808">Transferase</keyword>
<gene>
    <name evidence="25" type="ORF">SAMN04489732_11891</name>
</gene>
<dbReference type="Pfam" id="PF00391">
    <property type="entry name" value="PEP-utilizers"/>
    <property type="match status" value="1"/>
</dbReference>
<keyword evidence="8 17" id="KW-0813">Transport</keyword>
<dbReference type="InterPro" id="IPR008731">
    <property type="entry name" value="PTS_EIN"/>
</dbReference>
<dbReference type="SUPFAM" id="SSF51621">
    <property type="entry name" value="Phosphoenolpyruvate/pyruvate domain"/>
    <property type="match status" value="1"/>
</dbReference>
<evidence type="ECO:0000256" key="19">
    <source>
        <dbReference type="PIRSR" id="PIRSR000732-2"/>
    </source>
</evidence>
<evidence type="ECO:0000256" key="6">
    <source>
        <dbReference type="ARBA" id="ARBA00012232"/>
    </source>
</evidence>
<evidence type="ECO:0000256" key="11">
    <source>
        <dbReference type="ARBA" id="ARBA00022679"/>
    </source>
</evidence>
<evidence type="ECO:0000256" key="1">
    <source>
        <dbReference type="ARBA" id="ARBA00000683"/>
    </source>
</evidence>
<evidence type="ECO:0000256" key="4">
    <source>
        <dbReference type="ARBA" id="ARBA00004496"/>
    </source>
</evidence>
<feature type="domain" description="Phosphotransferase system enzyme I N-terminal" evidence="24">
    <location>
        <begin position="35"/>
        <end position="152"/>
    </location>
</feature>
<dbReference type="InterPro" id="IPR018274">
    <property type="entry name" value="PEP_util_AS"/>
</dbReference>
<evidence type="ECO:0000256" key="20">
    <source>
        <dbReference type="PIRSR" id="PIRSR000732-3"/>
    </source>
</evidence>
<evidence type="ECO:0000256" key="10">
    <source>
        <dbReference type="ARBA" id="ARBA00022597"/>
    </source>
</evidence>
<evidence type="ECO:0000259" key="23">
    <source>
        <dbReference type="Pfam" id="PF02896"/>
    </source>
</evidence>
<proteinExistence type="inferred from homology"/>
<evidence type="ECO:0000256" key="13">
    <source>
        <dbReference type="ARBA" id="ARBA00022723"/>
    </source>
</evidence>
<feature type="domain" description="PEP-utilising enzyme C-terminal" evidence="23">
    <location>
        <begin position="276"/>
        <end position="544"/>
    </location>
</feature>
<evidence type="ECO:0000256" key="5">
    <source>
        <dbReference type="ARBA" id="ARBA00007837"/>
    </source>
</evidence>
<evidence type="ECO:0000256" key="17">
    <source>
        <dbReference type="PIRNR" id="PIRNR000732"/>
    </source>
</evidence>
<feature type="binding site" evidence="20">
    <location>
        <position position="459"/>
    </location>
    <ligand>
        <name>Mg(2+)</name>
        <dbReference type="ChEBI" id="CHEBI:18420"/>
    </ligand>
</feature>
<dbReference type="PANTHER" id="PTHR46244">
    <property type="entry name" value="PHOSPHOENOLPYRUVATE-PROTEIN PHOSPHOTRANSFERASE"/>
    <property type="match status" value="1"/>
</dbReference>